<keyword evidence="4 5" id="KW-0472">Membrane</keyword>
<evidence type="ECO:0008006" key="8">
    <source>
        <dbReference type="Google" id="ProtNLM"/>
    </source>
</evidence>
<protein>
    <recommendedName>
        <fullName evidence="8">ABC-transporter type IV</fullName>
    </recommendedName>
</protein>
<dbReference type="Proteomes" id="UP001437460">
    <property type="component" value="Unassembled WGS sequence"/>
</dbReference>
<name>A0ABV1HNL1_9FIRM</name>
<keyword evidence="3 5" id="KW-1133">Transmembrane helix</keyword>
<feature type="transmembrane region" description="Helical" evidence="5">
    <location>
        <begin position="44"/>
        <end position="63"/>
    </location>
</feature>
<organism evidence="6 7">
    <name type="scientific">Ventrimonas faecis</name>
    <dbReference type="NCBI Taxonomy" id="3133170"/>
    <lineage>
        <taxon>Bacteria</taxon>
        <taxon>Bacillati</taxon>
        <taxon>Bacillota</taxon>
        <taxon>Clostridia</taxon>
        <taxon>Lachnospirales</taxon>
        <taxon>Lachnospiraceae</taxon>
        <taxon>Ventrimonas</taxon>
    </lineage>
</organism>
<evidence type="ECO:0000313" key="7">
    <source>
        <dbReference type="Proteomes" id="UP001437460"/>
    </source>
</evidence>
<reference evidence="6 7" key="1">
    <citation type="submission" date="2024-03" db="EMBL/GenBank/DDBJ databases">
        <title>Human intestinal bacterial collection.</title>
        <authorList>
            <person name="Pauvert C."/>
            <person name="Hitch T.C.A."/>
            <person name="Clavel T."/>
        </authorList>
    </citation>
    <scope>NUCLEOTIDE SEQUENCE [LARGE SCALE GENOMIC DNA]</scope>
    <source>
        <strain evidence="6 7">CLA-AP-H27</strain>
    </source>
</reference>
<evidence type="ECO:0000256" key="1">
    <source>
        <dbReference type="ARBA" id="ARBA00004141"/>
    </source>
</evidence>
<evidence type="ECO:0000256" key="2">
    <source>
        <dbReference type="ARBA" id="ARBA00022692"/>
    </source>
</evidence>
<accession>A0ABV1HNL1</accession>
<dbReference type="InterPro" id="IPR010540">
    <property type="entry name" value="CmpB_TMEM229"/>
</dbReference>
<dbReference type="RefSeq" id="WP_349229988.1">
    <property type="nucleotide sequence ID" value="NZ_JBBMFJ010000027.1"/>
</dbReference>
<evidence type="ECO:0000256" key="5">
    <source>
        <dbReference type="SAM" id="Phobius"/>
    </source>
</evidence>
<dbReference type="EMBL" id="JBBMFJ010000027">
    <property type="protein sequence ID" value="MEQ2563913.1"/>
    <property type="molecule type" value="Genomic_DNA"/>
</dbReference>
<dbReference type="PANTHER" id="PTHR31746:SF2">
    <property type="entry name" value="TRANSMEMBRANE PROTEIN 229A"/>
    <property type="match status" value="1"/>
</dbReference>
<proteinExistence type="predicted"/>
<evidence type="ECO:0000256" key="4">
    <source>
        <dbReference type="ARBA" id="ARBA00023136"/>
    </source>
</evidence>
<keyword evidence="2 5" id="KW-0812">Transmembrane</keyword>
<feature type="transmembrane region" description="Helical" evidence="5">
    <location>
        <begin position="83"/>
        <end position="100"/>
    </location>
</feature>
<evidence type="ECO:0000313" key="6">
    <source>
        <dbReference type="EMBL" id="MEQ2563913.1"/>
    </source>
</evidence>
<dbReference type="Pfam" id="PF06541">
    <property type="entry name" value="ABC_trans_CmpB"/>
    <property type="match status" value="1"/>
</dbReference>
<feature type="transmembrane region" description="Helical" evidence="5">
    <location>
        <begin position="120"/>
        <end position="139"/>
    </location>
</feature>
<sequence>MNRLRRFLFHFFLCGMTGWCLEVVFTSMESILIHDWRLMGRTSLLMFPIYGCGALLAPIGSLADRWIGDGPLSRTDWIIRHGLLYMVLIFTAEYLSGAFLQARGMCPWDYTGFQTSVNGLIRLDFAPLWFATGLLFEWISKFPKKRCE</sequence>
<gene>
    <name evidence="6" type="ORF">WMO41_12195</name>
</gene>
<comment type="subcellular location">
    <subcellularLocation>
        <location evidence="1">Membrane</location>
        <topology evidence="1">Multi-pass membrane protein</topology>
    </subcellularLocation>
</comment>
<keyword evidence="7" id="KW-1185">Reference proteome</keyword>
<comment type="caution">
    <text evidence="6">The sequence shown here is derived from an EMBL/GenBank/DDBJ whole genome shotgun (WGS) entry which is preliminary data.</text>
</comment>
<dbReference type="PANTHER" id="PTHR31746">
    <property type="entry name" value="TRANSMEMBRANE PROTEIN 229 FAMILY MEMBER"/>
    <property type="match status" value="1"/>
</dbReference>
<evidence type="ECO:0000256" key="3">
    <source>
        <dbReference type="ARBA" id="ARBA00022989"/>
    </source>
</evidence>